<evidence type="ECO:0000313" key="2">
    <source>
        <dbReference type="EMBL" id="ELU00958.1"/>
    </source>
</evidence>
<evidence type="ECO:0000259" key="1">
    <source>
        <dbReference type="PROSITE" id="PS51186"/>
    </source>
</evidence>
<keyword evidence="4" id="KW-1185">Reference proteome</keyword>
<organism evidence="2">
    <name type="scientific">Capitella teleta</name>
    <name type="common">Polychaete worm</name>
    <dbReference type="NCBI Taxonomy" id="283909"/>
    <lineage>
        <taxon>Eukaryota</taxon>
        <taxon>Metazoa</taxon>
        <taxon>Spiralia</taxon>
        <taxon>Lophotrochozoa</taxon>
        <taxon>Annelida</taxon>
        <taxon>Polychaeta</taxon>
        <taxon>Sedentaria</taxon>
        <taxon>Scolecida</taxon>
        <taxon>Capitellidae</taxon>
        <taxon>Capitella</taxon>
    </lineage>
</organism>
<dbReference type="EMBL" id="AMQN01009496">
    <property type="status" value="NOT_ANNOTATED_CDS"/>
    <property type="molecule type" value="Genomic_DNA"/>
</dbReference>
<evidence type="ECO:0000313" key="3">
    <source>
        <dbReference type="EnsemblMetazoa" id="CapteP209323"/>
    </source>
</evidence>
<dbReference type="Gene3D" id="3.40.630.30">
    <property type="match status" value="1"/>
</dbReference>
<dbReference type="OMA" id="CINIYEV"/>
<dbReference type="CDD" id="cd04301">
    <property type="entry name" value="NAT_SF"/>
    <property type="match status" value="1"/>
</dbReference>
<gene>
    <name evidence="2" type="ORF">CAPTEDRAFT_209323</name>
</gene>
<dbReference type="InterPro" id="IPR016181">
    <property type="entry name" value="Acyl_CoA_acyltransferase"/>
</dbReference>
<dbReference type="HOGENOM" id="CLU_099992_0_0_1"/>
<name>R7UAZ4_CAPTE</name>
<dbReference type="EnsemblMetazoa" id="CapteT209323">
    <property type="protein sequence ID" value="CapteP209323"/>
    <property type="gene ID" value="CapteG209323"/>
</dbReference>
<reference evidence="4" key="1">
    <citation type="submission" date="2012-12" db="EMBL/GenBank/DDBJ databases">
        <authorList>
            <person name="Hellsten U."/>
            <person name="Grimwood J."/>
            <person name="Chapman J.A."/>
            <person name="Shapiro H."/>
            <person name="Aerts A."/>
            <person name="Otillar R.P."/>
            <person name="Terry A.Y."/>
            <person name="Boore J.L."/>
            <person name="Simakov O."/>
            <person name="Marletaz F."/>
            <person name="Cho S.-J."/>
            <person name="Edsinger-Gonzales E."/>
            <person name="Havlak P."/>
            <person name="Kuo D.-H."/>
            <person name="Larsson T."/>
            <person name="Lv J."/>
            <person name="Arendt D."/>
            <person name="Savage R."/>
            <person name="Osoegawa K."/>
            <person name="de Jong P."/>
            <person name="Lindberg D.R."/>
            <person name="Seaver E.C."/>
            <person name="Weisblat D.A."/>
            <person name="Putnam N.H."/>
            <person name="Grigoriev I.V."/>
            <person name="Rokhsar D.S."/>
        </authorList>
    </citation>
    <scope>NUCLEOTIDE SEQUENCE</scope>
    <source>
        <strain evidence="4">I ESC-2004</strain>
    </source>
</reference>
<dbReference type="SUPFAM" id="SSF55729">
    <property type="entry name" value="Acyl-CoA N-acyltransferases (Nat)"/>
    <property type="match status" value="1"/>
</dbReference>
<protein>
    <recommendedName>
        <fullName evidence="1">N-acetyltransferase domain-containing protein</fullName>
    </recommendedName>
</protein>
<accession>R7UAZ4</accession>
<feature type="domain" description="N-acetyltransferase" evidence="1">
    <location>
        <begin position="75"/>
        <end position="233"/>
    </location>
</feature>
<dbReference type="GO" id="GO:0016747">
    <property type="term" value="F:acyltransferase activity, transferring groups other than amino-acyl groups"/>
    <property type="evidence" value="ECO:0007669"/>
    <property type="project" value="InterPro"/>
</dbReference>
<reference evidence="3" key="3">
    <citation type="submission" date="2015-06" db="UniProtKB">
        <authorList>
            <consortium name="EnsemblMetazoa"/>
        </authorList>
    </citation>
    <scope>IDENTIFICATION</scope>
</reference>
<dbReference type="Proteomes" id="UP000014760">
    <property type="component" value="Unassembled WGS sequence"/>
</dbReference>
<dbReference type="OrthoDB" id="2744543at2759"/>
<reference evidence="2 4" key="2">
    <citation type="journal article" date="2013" name="Nature">
        <title>Insights into bilaterian evolution from three spiralian genomes.</title>
        <authorList>
            <person name="Simakov O."/>
            <person name="Marletaz F."/>
            <person name="Cho S.J."/>
            <person name="Edsinger-Gonzales E."/>
            <person name="Havlak P."/>
            <person name="Hellsten U."/>
            <person name="Kuo D.H."/>
            <person name="Larsson T."/>
            <person name="Lv J."/>
            <person name="Arendt D."/>
            <person name="Savage R."/>
            <person name="Osoegawa K."/>
            <person name="de Jong P."/>
            <person name="Grimwood J."/>
            <person name="Chapman J.A."/>
            <person name="Shapiro H."/>
            <person name="Aerts A."/>
            <person name="Otillar R.P."/>
            <person name="Terry A.Y."/>
            <person name="Boore J.L."/>
            <person name="Grigoriev I.V."/>
            <person name="Lindberg D.R."/>
            <person name="Seaver E.C."/>
            <person name="Weisblat D.A."/>
            <person name="Putnam N.H."/>
            <person name="Rokhsar D.S."/>
        </authorList>
    </citation>
    <scope>NUCLEOTIDE SEQUENCE</scope>
    <source>
        <strain evidence="2 4">I ESC-2004</strain>
    </source>
</reference>
<dbReference type="EMBL" id="KB305537">
    <property type="protein sequence ID" value="ELU00958.1"/>
    <property type="molecule type" value="Genomic_DNA"/>
</dbReference>
<dbReference type="AlphaFoldDB" id="R7UAZ4"/>
<dbReference type="PROSITE" id="PS51186">
    <property type="entry name" value="GNAT"/>
    <property type="match status" value="1"/>
</dbReference>
<dbReference type="InterPro" id="IPR000182">
    <property type="entry name" value="GNAT_dom"/>
</dbReference>
<evidence type="ECO:0000313" key="4">
    <source>
        <dbReference type="Proteomes" id="UP000014760"/>
    </source>
</evidence>
<dbReference type="Pfam" id="PF13673">
    <property type="entry name" value="Acetyltransf_10"/>
    <property type="match status" value="1"/>
</dbReference>
<proteinExistence type="predicted"/>
<sequence length="243" mass="27528">MPAPLATVPWANMQLNRGPLDKSPVLRENKKHLTSQLKPNPNSQPCSQVELRNHHHDVFSRTTSTITERRGFPAIRKRSLTHVKQVPSTEQTRRDFRRIAKASTGKSFDADDGDRLFFIYDGPELVGVGSLRLAATQPRDHQEAFLSDRHHTVNFVFVKSHLKRRGYGADLLRAMLKHALNDRQALSVRVQSAARAVGFFEKHGFQCVGGPIYPLYGRIPLFSTLFNMQMTVNDTCYNSKPPL</sequence>